<dbReference type="GO" id="GO:0008654">
    <property type="term" value="P:phospholipid biosynthetic process"/>
    <property type="evidence" value="ECO:0007669"/>
    <property type="project" value="UniProtKB-KW"/>
</dbReference>
<evidence type="ECO:0000256" key="5">
    <source>
        <dbReference type="ARBA" id="ARBA00017171"/>
    </source>
</evidence>
<dbReference type="Proteomes" id="UP000563094">
    <property type="component" value="Unassembled WGS sequence"/>
</dbReference>
<keyword evidence="11 16" id="KW-0472">Membrane</keyword>
<dbReference type="Gene3D" id="1.20.120.1760">
    <property type="match status" value="1"/>
</dbReference>
<evidence type="ECO:0000256" key="8">
    <source>
        <dbReference type="ARBA" id="ARBA00022692"/>
    </source>
</evidence>
<evidence type="ECO:0000313" key="17">
    <source>
        <dbReference type="EMBL" id="MBA9076487.1"/>
    </source>
</evidence>
<keyword evidence="10" id="KW-0443">Lipid metabolism</keyword>
<evidence type="ECO:0000256" key="12">
    <source>
        <dbReference type="ARBA" id="ARBA00023209"/>
    </source>
</evidence>
<feature type="transmembrane region" description="Helical" evidence="16">
    <location>
        <begin position="101"/>
        <end position="118"/>
    </location>
</feature>
<dbReference type="EMBL" id="JACJIQ010000004">
    <property type="protein sequence ID" value="MBA9076487.1"/>
    <property type="molecule type" value="Genomic_DNA"/>
</dbReference>
<evidence type="ECO:0000256" key="1">
    <source>
        <dbReference type="ARBA" id="ARBA00000287"/>
    </source>
</evidence>
<keyword evidence="7 15" id="KW-0808">Transferase</keyword>
<evidence type="ECO:0000256" key="15">
    <source>
        <dbReference type="RuleBase" id="RU003750"/>
    </source>
</evidence>
<comment type="caution">
    <text evidence="17">The sequence shown here is derived from an EMBL/GenBank/DDBJ whole genome shotgun (WGS) entry which is preliminary data.</text>
</comment>
<dbReference type="Pfam" id="PF01066">
    <property type="entry name" value="CDP-OH_P_transf"/>
    <property type="match status" value="1"/>
</dbReference>
<evidence type="ECO:0000313" key="18">
    <source>
        <dbReference type="Proteomes" id="UP000563094"/>
    </source>
</evidence>
<organism evidence="17 18">
    <name type="scientific">Rufibacter quisquiliarum</name>
    <dbReference type="NCBI Taxonomy" id="1549639"/>
    <lineage>
        <taxon>Bacteria</taxon>
        <taxon>Pseudomonadati</taxon>
        <taxon>Bacteroidota</taxon>
        <taxon>Cytophagia</taxon>
        <taxon>Cytophagales</taxon>
        <taxon>Hymenobacteraceae</taxon>
        <taxon>Rufibacter</taxon>
    </lineage>
</organism>
<keyword evidence="8 16" id="KW-0812">Transmembrane</keyword>
<comment type="similarity">
    <text evidence="3 15">Belongs to the CDP-alcohol phosphatidyltransferase class-I family.</text>
</comment>
<keyword evidence="9 16" id="KW-1133">Transmembrane helix</keyword>
<dbReference type="NCBIfam" id="TIGR00473">
    <property type="entry name" value="pssA"/>
    <property type="match status" value="1"/>
</dbReference>
<feature type="transmembrane region" description="Helical" evidence="16">
    <location>
        <begin position="7"/>
        <end position="25"/>
    </location>
</feature>
<dbReference type="InterPro" id="IPR048254">
    <property type="entry name" value="CDP_ALCOHOL_P_TRANSF_CS"/>
</dbReference>
<dbReference type="EC" id="2.7.8.8" evidence="4"/>
<evidence type="ECO:0000256" key="7">
    <source>
        <dbReference type="ARBA" id="ARBA00022679"/>
    </source>
</evidence>
<dbReference type="GO" id="GO:0003882">
    <property type="term" value="F:CDP-diacylglycerol-serine O-phosphatidyltransferase activity"/>
    <property type="evidence" value="ECO:0007669"/>
    <property type="project" value="UniProtKB-EC"/>
</dbReference>
<evidence type="ECO:0000256" key="14">
    <source>
        <dbReference type="ARBA" id="ARBA00032361"/>
    </source>
</evidence>
<feature type="transmembrane region" description="Helical" evidence="16">
    <location>
        <begin position="200"/>
        <end position="228"/>
    </location>
</feature>
<dbReference type="PANTHER" id="PTHR14269">
    <property type="entry name" value="CDP-DIACYLGLYCEROL--GLYCEROL-3-PHOSPHATE 3-PHOSPHATIDYLTRANSFERASE-RELATED"/>
    <property type="match status" value="1"/>
</dbReference>
<comment type="catalytic activity">
    <reaction evidence="1">
        <text>a CDP-1,2-diacyl-sn-glycerol + L-serine = a 1,2-diacyl-sn-glycero-3-phospho-L-serine + CMP + H(+)</text>
        <dbReference type="Rhea" id="RHEA:16913"/>
        <dbReference type="ChEBI" id="CHEBI:15378"/>
        <dbReference type="ChEBI" id="CHEBI:33384"/>
        <dbReference type="ChEBI" id="CHEBI:57262"/>
        <dbReference type="ChEBI" id="CHEBI:58332"/>
        <dbReference type="ChEBI" id="CHEBI:60377"/>
        <dbReference type="EC" id="2.7.8.8"/>
    </reaction>
</comment>
<evidence type="ECO:0000256" key="11">
    <source>
        <dbReference type="ARBA" id="ARBA00023136"/>
    </source>
</evidence>
<feature type="transmembrane region" description="Helical" evidence="16">
    <location>
        <begin position="31"/>
        <end position="53"/>
    </location>
</feature>
<comment type="subcellular location">
    <subcellularLocation>
        <location evidence="2">Endomembrane system</location>
        <topology evidence="2">Multi-pass membrane protein</topology>
    </subcellularLocation>
</comment>
<keyword evidence="12" id="KW-0594">Phospholipid biosynthesis</keyword>
<dbReference type="AlphaFoldDB" id="A0A839GNJ0"/>
<feature type="transmembrane region" description="Helical" evidence="16">
    <location>
        <begin position="156"/>
        <end position="179"/>
    </location>
</feature>
<feature type="transmembrane region" description="Helical" evidence="16">
    <location>
        <begin position="65"/>
        <end position="81"/>
    </location>
</feature>
<dbReference type="InterPro" id="IPR043130">
    <property type="entry name" value="CDP-OH_PTrfase_TM_dom"/>
</dbReference>
<sequence>MKKHLPNLITCLNLFCGCLAVYFIFQQKLTIAAYLVALAVAFDFWDGMIARLLHVHSEIGKQLDSLADMVSFGVVPGAMMLQLLKMSLAENTSFGAGAEEWLPFAGFILTIFSALRLAKFNLDTRQTSSFIGVPTPTNTMLMVSFPLILANDTYGLSGIILSPFFLLGITLLFSYLLISEVPLFALKFKNFKWQDNQKQFIFLGLAIVLLSWLNFTAVPLLVAFYVLISLIKPSAI</sequence>
<dbReference type="PROSITE" id="PS00379">
    <property type="entry name" value="CDP_ALCOHOL_P_TRANSF"/>
    <property type="match status" value="1"/>
</dbReference>
<name>A0A839GNJ0_9BACT</name>
<dbReference type="InterPro" id="IPR000462">
    <property type="entry name" value="CDP-OH_P_trans"/>
</dbReference>
<dbReference type="RefSeq" id="WP_182512325.1">
    <property type="nucleotide sequence ID" value="NZ_JACJIQ010000004.1"/>
</dbReference>
<dbReference type="GO" id="GO:0016020">
    <property type="term" value="C:membrane"/>
    <property type="evidence" value="ECO:0007669"/>
    <property type="project" value="InterPro"/>
</dbReference>
<evidence type="ECO:0000256" key="4">
    <source>
        <dbReference type="ARBA" id="ARBA00013174"/>
    </source>
</evidence>
<accession>A0A839GNJ0</accession>
<keyword evidence="13" id="KW-1208">Phospholipid metabolism</keyword>
<dbReference type="PROSITE" id="PS51257">
    <property type="entry name" value="PROKAR_LIPOPROTEIN"/>
    <property type="match status" value="1"/>
</dbReference>
<feature type="transmembrane region" description="Helical" evidence="16">
    <location>
        <begin position="130"/>
        <end position="150"/>
    </location>
</feature>
<evidence type="ECO:0000256" key="10">
    <source>
        <dbReference type="ARBA" id="ARBA00023098"/>
    </source>
</evidence>
<proteinExistence type="inferred from homology"/>
<evidence type="ECO:0000256" key="6">
    <source>
        <dbReference type="ARBA" id="ARBA00022516"/>
    </source>
</evidence>
<evidence type="ECO:0000256" key="2">
    <source>
        <dbReference type="ARBA" id="ARBA00004127"/>
    </source>
</evidence>
<dbReference type="GO" id="GO:0012505">
    <property type="term" value="C:endomembrane system"/>
    <property type="evidence" value="ECO:0007669"/>
    <property type="project" value="UniProtKB-SubCell"/>
</dbReference>
<keyword evidence="6" id="KW-0444">Lipid biosynthesis</keyword>
<keyword evidence="18" id="KW-1185">Reference proteome</keyword>
<evidence type="ECO:0000256" key="9">
    <source>
        <dbReference type="ARBA" id="ARBA00022989"/>
    </source>
</evidence>
<evidence type="ECO:0000256" key="16">
    <source>
        <dbReference type="SAM" id="Phobius"/>
    </source>
</evidence>
<gene>
    <name evidence="17" type="ORF">FHS90_001193</name>
</gene>
<protein>
    <recommendedName>
        <fullName evidence="5">CDP-diacylglycerol--serine O-phosphatidyltransferase</fullName>
        <ecNumber evidence="4">2.7.8.8</ecNumber>
    </recommendedName>
    <alternativeName>
        <fullName evidence="14">Phosphatidylserine synthase</fullName>
    </alternativeName>
</protein>
<evidence type="ECO:0000256" key="3">
    <source>
        <dbReference type="ARBA" id="ARBA00010441"/>
    </source>
</evidence>
<evidence type="ECO:0000256" key="13">
    <source>
        <dbReference type="ARBA" id="ARBA00023264"/>
    </source>
</evidence>
<dbReference type="PANTHER" id="PTHR14269:SF61">
    <property type="entry name" value="CDP-DIACYLGLYCEROL--SERINE O-PHOSPHATIDYLTRANSFERASE"/>
    <property type="match status" value="1"/>
</dbReference>
<dbReference type="InterPro" id="IPR050324">
    <property type="entry name" value="CDP-alcohol_PTase-I"/>
</dbReference>
<reference evidence="17 18" key="1">
    <citation type="submission" date="2020-08" db="EMBL/GenBank/DDBJ databases">
        <title>Genomic Encyclopedia of Type Strains, Phase IV (KMG-IV): sequencing the most valuable type-strain genomes for metagenomic binning, comparative biology and taxonomic classification.</title>
        <authorList>
            <person name="Goeker M."/>
        </authorList>
    </citation>
    <scope>NUCLEOTIDE SEQUENCE [LARGE SCALE GENOMIC DNA]</scope>
    <source>
        <strain evidence="17 18">DSM 29854</strain>
    </source>
</reference>
<dbReference type="InterPro" id="IPR004533">
    <property type="entry name" value="CDP-diaglyc--ser_O-PTrfase"/>
</dbReference>